<proteinExistence type="predicted"/>
<evidence type="ECO:0000256" key="1">
    <source>
        <dbReference type="ARBA" id="ARBA00004123"/>
    </source>
</evidence>
<comment type="caution">
    <text evidence="8">The sequence shown here is derived from an EMBL/GenBank/DDBJ whole genome shotgun (WGS) entry which is preliminary data.</text>
</comment>
<keyword evidence="9" id="KW-1185">Reference proteome</keyword>
<dbReference type="PANTHER" id="PTHR15263:SF1">
    <property type="entry name" value="NF-KAPPA-B INHIBITOR-LIKE PROTEIN 1"/>
    <property type="match status" value="1"/>
</dbReference>
<feature type="region of interest" description="Disordered" evidence="7">
    <location>
        <begin position="1"/>
        <end position="202"/>
    </location>
</feature>
<keyword evidence="6" id="KW-0175">Coiled coil</keyword>
<keyword evidence="5" id="KW-0539">Nucleus</keyword>
<evidence type="ECO:0000256" key="7">
    <source>
        <dbReference type="SAM" id="MobiDB-lite"/>
    </source>
</evidence>
<reference evidence="8" key="1">
    <citation type="submission" date="2023-06" db="EMBL/GenBank/DDBJ databases">
        <title>Genome-scale phylogeny and comparative genomics of the fungal order Sordariales.</title>
        <authorList>
            <consortium name="Lawrence Berkeley National Laboratory"/>
            <person name="Hensen N."/>
            <person name="Bonometti L."/>
            <person name="Westerberg I."/>
            <person name="Brannstrom I.O."/>
            <person name="Guillou S."/>
            <person name="Cros-Aarteil S."/>
            <person name="Calhoun S."/>
            <person name="Haridas S."/>
            <person name="Kuo A."/>
            <person name="Mondo S."/>
            <person name="Pangilinan J."/>
            <person name="Riley R."/>
            <person name="Labutti K."/>
            <person name="Andreopoulos B."/>
            <person name="Lipzen A."/>
            <person name="Chen C."/>
            <person name="Yanf M."/>
            <person name="Daum C."/>
            <person name="Ng V."/>
            <person name="Clum A."/>
            <person name="Steindorff A."/>
            <person name="Ohm R."/>
            <person name="Martin F."/>
            <person name="Silar P."/>
            <person name="Natvig D."/>
            <person name="Lalanne C."/>
            <person name="Gautier V."/>
            <person name="Ament-Velasquez S.L."/>
            <person name="Kruys A."/>
            <person name="Hutchinson M.I."/>
            <person name="Powell A.J."/>
            <person name="Barry K."/>
            <person name="Miller A.N."/>
            <person name="Grigoriev I.V."/>
            <person name="Debuchy R."/>
            <person name="Gladieux P."/>
            <person name="Thoren M.H."/>
            <person name="Johannesson H."/>
        </authorList>
    </citation>
    <scope>NUCLEOTIDE SEQUENCE</scope>
    <source>
        <strain evidence="8">CBS 307.81</strain>
    </source>
</reference>
<dbReference type="EMBL" id="JAULSY010000042">
    <property type="protein sequence ID" value="KAK0669508.1"/>
    <property type="molecule type" value="Genomic_DNA"/>
</dbReference>
<protein>
    <submittedName>
        <fullName evidence="8">Uncharacterized protein</fullName>
    </submittedName>
</protein>
<dbReference type="GO" id="GO:0043124">
    <property type="term" value="P:negative regulation of canonical NF-kappaB signal transduction"/>
    <property type="evidence" value="ECO:0007669"/>
    <property type="project" value="InterPro"/>
</dbReference>
<dbReference type="InterPro" id="IPR038753">
    <property type="entry name" value="NFKBIL1"/>
</dbReference>
<organism evidence="8 9">
    <name type="scientific">Cercophora samala</name>
    <dbReference type="NCBI Taxonomy" id="330535"/>
    <lineage>
        <taxon>Eukaryota</taxon>
        <taxon>Fungi</taxon>
        <taxon>Dikarya</taxon>
        <taxon>Ascomycota</taxon>
        <taxon>Pezizomycotina</taxon>
        <taxon>Sordariomycetes</taxon>
        <taxon>Sordariomycetidae</taxon>
        <taxon>Sordariales</taxon>
        <taxon>Lasiosphaeriaceae</taxon>
        <taxon>Cercophora</taxon>
    </lineage>
</organism>
<dbReference type="PANTHER" id="PTHR15263">
    <property type="entry name" value="I-KAPPA-B-LIKE PROTEIN IKBL"/>
    <property type="match status" value="1"/>
</dbReference>
<evidence type="ECO:0000256" key="3">
    <source>
        <dbReference type="ARBA" id="ARBA00022737"/>
    </source>
</evidence>
<feature type="compositionally biased region" description="Basic residues" evidence="7">
    <location>
        <begin position="142"/>
        <end position="174"/>
    </location>
</feature>
<comment type="subcellular location">
    <subcellularLocation>
        <location evidence="1">Nucleus</location>
    </subcellularLocation>
</comment>
<evidence type="ECO:0000313" key="8">
    <source>
        <dbReference type="EMBL" id="KAK0669508.1"/>
    </source>
</evidence>
<keyword evidence="3" id="KW-0677">Repeat</keyword>
<feature type="compositionally biased region" description="Basic residues" evidence="7">
    <location>
        <begin position="92"/>
        <end position="106"/>
    </location>
</feature>
<evidence type="ECO:0000256" key="5">
    <source>
        <dbReference type="ARBA" id="ARBA00023242"/>
    </source>
</evidence>
<dbReference type="Proteomes" id="UP001174997">
    <property type="component" value="Unassembled WGS sequence"/>
</dbReference>
<evidence type="ECO:0000256" key="6">
    <source>
        <dbReference type="SAM" id="Coils"/>
    </source>
</evidence>
<feature type="compositionally biased region" description="Basic and acidic residues" evidence="7">
    <location>
        <begin position="107"/>
        <end position="141"/>
    </location>
</feature>
<evidence type="ECO:0000256" key="2">
    <source>
        <dbReference type="ARBA" id="ARBA00022553"/>
    </source>
</evidence>
<name>A0AA40DAK6_9PEZI</name>
<evidence type="ECO:0000256" key="4">
    <source>
        <dbReference type="ARBA" id="ARBA00023043"/>
    </source>
</evidence>
<gene>
    <name evidence="8" type="ORF">QBC41DRAFT_319808</name>
</gene>
<feature type="coiled-coil region" evidence="6">
    <location>
        <begin position="261"/>
        <end position="291"/>
    </location>
</feature>
<evidence type="ECO:0000313" key="9">
    <source>
        <dbReference type="Proteomes" id="UP001174997"/>
    </source>
</evidence>
<dbReference type="GO" id="GO:0005634">
    <property type="term" value="C:nucleus"/>
    <property type="evidence" value="ECO:0007669"/>
    <property type="project" value="UniProtKB-SubCell"/>
</dbReference>
<feature type="compositionally biased region" description="Basic and acidic residues" evidence="7">
    <location>
        <begin position="79"/>
        <end position="91"/>
    </location>
</feature>
<dbReference type="AlphaFoldDB" id="A0AA40DAK6"/>
<keyword evidence="2" id="KW-0597">Phosphoprotein</keyword>
<keyword evidence="4" id="KW-0040">ANK repeat</keyword>
<sequence>MEDSPRSPKRRRILASINRPDHDAGSDSDEYGPRPAGQTNNKHHDMPRHQSTPPREGPSQAEDKPRRSETQTDQMPQDDPNHPSEADDRPTKPKPTKFRFKSKSSRSRRDRDKERDRDRDRDGDRDHDRDKHKSSSKDHTSSRSHRHRSRSRSPSHRHNHHHHHHRSSRRRRRSPTPQQQQPDPFAPDPLDPETAFRESLFDAMADDEGAAYWEAIYGQPIHIYSNPSHVNPATGHLEKMTDEEYAEYVRQKMWEKTHAGLLEEREKRKKQKEEQAKKDEEKRRIEREMERVLIRGQERRLKRSWRSKFERYTQQWEDWVKDTAPDAEKVPWPAVERDEEGGFRPGEVRTFFVNGLGLEEIGEKEFVARLKEERVRWHPDKIQQKLGGSGTVDAKVMRDVTAVFQVVDGLWGDMRRNMGK</sequence>
<accession>A0AA40DAK6</accession>
<feature type="compositionally biased region" description="Basic and acidic residues" evidence="7">
    <location>
        <begin position="61"/>
        <end position="70"/>
    </location>
</feature>